<gene>
    <name evidence="2" type="ORF">J2S02_004987</name>
</gene>
<evidence type="ECO:0000256" key="1">
    <source>
        <dbReference type="SAM" id="Coils"/>
    </source>
</evidence>
<evidence type="ECO:0000313" key="2">
    <source>
        <dbReference type="EMBL" id="MDQ0228601.1"/>
    </source>
</evidence>
<sequence>MKDHLYQVSMRGDEASPATKFKDLKYLIRDSEVDSLVAQNFPLSDFNPNERLLINGSEQLLICFEQVDEEKLDFIEELKNVKYVGLSDDREIILRFNNEINKDGFNATAIYDFTYDFLDDVFHMGKFSRFCITNSHYDLLKENIEQLLSNMPTLKRQYRFLKNDDKWFLRGITSTRYNNYDNHLALYLTFISLHQYAKINQTTFIIDEAYLTDSEVRAFFRQKDTVYIQNVGELHFGAYLSNNEIREGTFSLELRYTLTNQDGKSFSGISDYVFNLSHSTGINNMKEKLFYSDKINDLKTITLTHIHEMSKLKKLSEDQLYLIFTKIINSTQKLGKPTRDKVKEYKSNNILNNSMTLIEALDKISEITTDIDERLHLERIYNEVIQNIK</sequence>
<evidence type="ECO:0008006" key="4">
    <source>
        <dbReference type="Google" id="ProtNLM"/>
    </source>
</evidence>
<comment type="caution">
    <text evidence="2">The sequence shown here is derived from an EMBL/GenBank/DDBJ whole genome shotgun (WGS) entry which is preliminary data.</text>
</comment>
<keyword evidence="1" id="KW-0175">Coiled coil</keyword>
<dbReference type="EMBL" id="JAUSTZ010000026">
    <property type="protein sequence ID" value="MDQ0228601.1"/>
    <property type="molecule type" value="Genomic_DNA"/>
</dbReference>
<feature type="coiled-coil region" evidence="1">
    <location>
        <begin position="137"/>
        <end position="164"/>
    </location>
</feature>
<protein>
    <recommendedName>
        <fullName evidence="4">DUF4868 domain-containing protein</fullName>
    </recommendedName>
</protein>
<evidence type="ECO:0000313" key="3">
    <source>
        <dbReference type="Proteomes" id="UP001232245"/>
    </source>
</evidence>
<name>A0ABT9Z8K6_9BACI</name>
<proteinExistence type="predicted"/>
<organism evidence="2 3">
    <name type="scientific">Metabacillus niabensis</name>
    <dbReference type="NCBI Taxonomy" id="324854"/>
    <lineage>
        <taxon>Bacteria</taxon>
        <taxon>Bacillati</taxon>
        <taxon>Bacillota</taxon>
        <taxon>Bacilli</taxon>
        <taxon>Bacillales</taxon>
        <taxon>Bacillaceae</taxon>
        <taxon>Metabacillus</taxon>
    </lineage>
</organism>
<dbReference type="Proteomes" id="UP001232245">
    <property type="component" value="Unassembled WGS sequence"/>
</dbReference>
<keyword evidence="3" id="KW-1185">Reference proteome</keyword>
<dbReference type="RefSeq" id="WP_174880956.1">
    <property type="nucleotide sequence ID" value="NZ_CADEPK010000295.1"/>
</dbReference>
<accession>A0ABT9Z8K6</accession>
<reference evidence="2 3" key="1">
    <citation type="submission" date="2023-07" db="EMBL/GenBank/DDBJ databases">
        <title>Genomic Encyclopedia of Type Strains, Phase IV (KMG-IV): sequencing the most valuable type-strain genomes for metagenomic binning, comparative biology and taxonomic classification.</title>
        <authorList>
            <person name="Goeker M."/>
        </authorList>
    </citation>
    <scope>NUCLEOTIDE SEQUENCE [LARGE SCALE GENOMIC DNA]</scope>
    <source>
        <strain evidence="2 3">DSM 17723</strain>
    </source>
</reference>